<dbReference type="Pfam" id="PF23393">
    <property type="entry name" value="Beta-prop_WDR90_POC16_2nd"/>
    <property type="match status" value="1"/>
</dbReference>
<dbReference type="Gene3D" id="2.130.10.10">
    <property type="entry name" value="YVTN repeat-like/Quinoprotein amine dehydrogenase"/>
    <property type="match status" value="3"/>
</dbReference>
<feature type="region of interest" description="Disordered" evidence="4">
    <location>
        <begin position="1041"/>
        <end position="1089"/>
    </location>
</feature>
<feature type="domain" description="CFA20" evidence="5">
    <location>
        <begin position="150"/>
        <end position="198"/>
    </location>
</feature>
<dbReference type="PANTHER" id="PTHR13720:SF24">
    <property type="entry name" value="WD REPEAT-CONTAINING PROTEIN 90"/>
    <property type="match status" value="1"/>
</dbReference>
<dbReference type="InterPro" id="IPR019775">
    <property type="entry name" value="WD40_repeat_CS"/>
</dbReference>
<dbReference type="Pfam" id="PF05018">
    <property type="entry name" value="CFA20_dom"/>
    <property type="match status" value="2"/>
</dbReference>
<reference evidence="7" key="1">
    <citation type="submission" date="2021-01" db="UniProtKB">
        <authorList>
            <consortium name="EnsemblMetazoa"/>
        </authorList>
    </citation>
    <scope>IDENTIFICATION</scope>
</reference>
<evidence type="ECO:0000256" key="2">
    <source>
        <dbReference type="ARBA" id="ARBA00022737"/>
    </source>
</evidence>
<evidence type="ECO:0000259" key="5">
    <source>
        <dbReference type="Pfam" id="PF05018"/>
    </source>
</evidence>
<feature type="domain" description="CFA20" evidence="5">
    <location>
        <begin position="1"/>
        <end position="124"/>
    </location>
</feature>
<proteinExistence type="predicted"/>
<dbReference type="InterPro" id="IPR050630">
    <property type="entry name" value="WD_repeat_EMAP"/>
</dbReference>
<feature type="compositionally biased region" description="Basic and acidic residues" evidence="4">
    <location>
        <begin position="276"/>
        <end position="286"/>
    </location>
</feature>
<evidence type="ECO:0000259" key="6">
    <source>
        <dbReference type="Pfam" id="PF23393"/>
    </source>
</evidence>
<evidence type="ECO:0000256" key="3">
    <source>
        <dbReference type="PROSITE-ProRule" id="PRU00221"/>
    </source>
</evidence>
<dbReference type="InterPro" id="IPR055441">
    <property type="entry name" value="Beta-prop_WDR90_POC16_2nd"/>
</dbReference>
<evidence type="ECO:0000313" key="7">
    <source>
        <dbReference type="EnsemblMetazoa" id="CLYHEMP020176.1"/>
    </source>
</evidence>
<protein>
    <submittedName>
        <fullName evidence="7">Uncharacterized protein</fullName>
    </submittedName>
</protein>
<dbReference type="PANTHER" id="PTHR13720">
    <property type="entry name" value="WD-40 REPEAT PROTEIN"/>
    <property type="match status" value="1"/>
</dbReference>
<dbReference type="PROSITE" id="PS50082">
    <property type="entry name" value="WD_REPEATS_2"/>
    <property type="match status" value="2"/>
</dbReference>
<feature type="region of interest" description="Disordered" evidence="4">
    <location>
        <begin position="253"/>
        <end position="295"/>
    </location>
</feature>
<feature type="region of interest" description="Disordered" evidence="4">
    <location>
        <begin position="324"/>
        <end position="382"/>
    </location>
</feature>
<dbReference type="AlphaFoldDB" id="A0A7M6DPI1"/>
<dbReference type="InterPro" id="IPR007714">
    <property type="entry name" value="CFA20_dom"/>
</dbReference>
<organism evidence="7 8">
    <name type="scientific">Clytia hemisphaerica</name>
    <dbReference type="NCBI Taxonomy" id="252671"/>
    <lineage>
        <taxon>Eukaryota</taxon>
        <taxon>Metazoa</taxon>
        <taxon>Cnidaria</taxon>
        <taxon>Hydrozoa</taxon>
        <taxon>Hydroidolina</taxon>
        <taxon>Leptothecata</taxon>
        <taxon>Obeliida</taxon>
        <taxon>Clytiidae</taxon>
        <taxon>Clytia</taxon>
    </lineage>
</organism>
<dbReference type="InterPro" id="IPR015943">
    <property type="entry name" value="WD40/YVTN_repeat-like_dom_sf"/>
</dbReference>
<keyword evidence="2" id="KW-0677">Repeat</keyword>
<feature type="repeat" description="WD" evidence="3">
    <location>
        <begin position="799"/>
        <end position="840"/>
    </location>
</feature>
<dbReference type="SMART" id="SM00320">
    <property type="entry name" value="WD40"/>
    <property type="match status" value="10"/>
</dbReference>
<dbReference type="OrthoDB" id="6252103at2759"/>
<dbReference type="Proteomes" id="UP000594262">
    <property type="component" value="Unplaced"/>
</dbReference>
<feature type="domain" description="WDR90/POC16 second beta-propeller" evidence="6">
    <location>
        <begin position="726"/>
        <end position="1026"/>
    </location>
</feature>
<keyword evidence="1 3" id="KW-0853">WD repeat</keyword>
<name>A0A7M6DPI1_9CNID</name>
<evidence type="ECO:0000313" key="8">
    <source>
        <dbReference type="Proteomes" id="UP000594262"/>
    </source>
</evidence>
<accession>A0A7M6DPI1</accession>
<keyword evidence="8" id="KW-1185">Reference proteome</keyword>
<feature type="repeat" description="WD" evidence="3">
    <location>
        <begin position="715"/>
        <end position="756"/>
    </location>
</feature>
<evidence type="ECO:0000256" key="1">
    <source>
        <dbReference type="ARBA" id="ARBA00022574"/>
    </source>
</evidence>
<dbReference type="InterPro" id="IPR036322">
    <property type="entry name" value="WD40_repeat_dom_sf"/>
</dbReference>
<dbReference type="PROSITE" id="PS50294">
    <property type="entry name" value="WD_REPEATS_REGION"/>
    <property type="match status" value="1"/>
</dbReference>
<dbReference type="EnsemblMetazoa" id="CLYHEMT020176.1">
    <property type="protein sequence ID" value="CLYHEMP020176.1"/>
    <property type="gene ID" value="CLYHEMG020176"/>
</dbReference>
<dbReference type="GO" id="GO:0005929">
    <property type="term" value="C:cilium"/>
    <property type="evidence" value="ECO:0007669"/>
    <property type="project" value="UniProtKB-ARBA"/>
</dbReference>
<sequence length="1216" mass="135766">MPSTAWQQPFVNLCKHYGAGEWTKCSKEGEVSKIMDRTVKSSIFKIIGPIPSANYIQFPKPKGNPLNLIGHYLYVLFKPIDGKYFSIHLDVVTSDSIVIRISLSNIFKEFKSTSTWLQFPVFANPVQGSVDEATTLASNIPDNCLGGSPKSSRWTLLCLNMQYVLSVYLNKQFSHLKSIRLCSSMFLKNVFTSTTKYEPGLDISKARKTGLLASGVVPLPREMSFPLERHETWATKYDHILFPNIENKGLQLENAMPGRSSSKSISKSKSKGKAMVVKEENKERKTSNAQRSRVALAETVQRKLTENKKIASIRLPEVGLETPVTDDSLEISPKPSPDPKKIQQKKPSYHIYANKKPNKSKGKENQPIPITKGKEKQSSRRKVLNVDPILKLSQIIGFDGSTSTKVFWTKDGGNVVYPSHGCIVKYDVTSGRQQFMIGHNEEVTSLCLCETDNNILFSAQRGQNSIIRTWKVQSLKCINIFQTNIADIHCMSVSPNDEFLCMVGLDSHQKQVLAVWDVSSVVKGGAASLIAKVHTELRADTITCVKFIPNDNNRLMTCGKSNMRVWRLKPKQLKSCAIELGQYLDVVFTDMAFERRKKLVEDPTDFKIFVSSSAGKLFVVTYKSLTVTKVFDLSQGKQLSLNCIALSDNYCAVGCSDGYLRVWPISFQSVYLEAEHEGAVNVVSISEDGSKILAGTDMGNLGTIDIIQKSYSTITRSHLSPIISTSLNPVHQQIASISEDRTIKLWDLDTFQQVYDFQSPNEALTSVSCHPNSPELACGFVTGAVRIFSLSTTTLKKELLQHTDTILSTAYSPNGQYLYSAGGDGALIQYNVSDDYDVLKMTENLVCKEPELPSYVLEIDSLGNRGAVIGASSYLITVFSAKTLDELLVIDISCTFKETNQKPTKSSKKNSKTLMDKPIGLIFSPSITGSELLVITMDSRLLKFNSKSGQILTEISNIHKGTPTSFCCCPRGYFIATAGDHCIKVWDYKMEESQVFIGHCSDVSSLAFTNDCRKLISSGEMIAVWDFIPFFKQDNSVNDREVPSQAFPEIQEHSPPGPQPLETSMLPREDQPMPRQPPQLIEQYNNAPPRSVPKLSTMTLLDESQHLENISQLEDDLIDFVIEEKDEKRENQEEDSDCEILCYNNVDKEQKSLHRSARLQHSAPKVLSHFQELRKMSELANKRYAAPTHQAGMRLTEIIGANGNARRNVIWEPDSG</sequence>
<evidence type="ECO:0000256" key="4">
    <source>
        <dbReference type="SAM" id="MobiDB-lite"/>
    </source>
</evidence>
<dbReference type="PROSITE" id="PS00678">
    <property type="entry name" value="WD_REPEATS_1"/>
    <property type="match status" value="1"/>
</dbReference>
<dbReference type="InterPro" id="IPR001680">
    <property type="entry name" value="WD40_rpt"/>
</dbReference>
<dbReference type="SUPFAM" id="SSF50978">
    <property type="entry name" value="WD40 repeat-like"/>
    <property type="match status" value="3"/>
</dbReference>